<evidence type="ECO:0000313" key="5">
    <source>
        <dbReference type="Proteomes" id="UP001300692"/>
    </source>
</evidence>
<dbReference type="PANTHER" id="PTHR43201">
    <property type="entry name" value="ACYL-COA SYNTHETASE"/>
    <property type="match status" value="1"/>
</dbReference>
<evidence type="ECO:0000259" key="3">
    <source>
        <dbReference type="Pfam" id="PF00501"/>
    </source>
</evidence>
<dbReference type="Gene3D" id="3.30.300.30">
    <property type="match status" value="1"/>
</dbReference>
<dbReference type="RefSeq" id="WP_264137372.1">
    <property type="nucleotide sequence ID" value="NZ_JAOYOD010000001.1"/>
</dbReference>
<dbReference type="SUPFAM" id="SSF56801">
    <property type="entry name" value="Acetyl-CoA synthetase-like"/>
    <property type="match status" value="1"/>
</dbReference>
<keyword evidence="2" id="KW-0436">Ligase</keyword>
<dbReference type="InterPro" id="IPR042099">
    <property type="entry name" value="ANL_N_sf"/>
</dbReference>
<proteinExistence type="inferred from homology"/>
<comment type="similarity">
    <text evidence="1">Belongs to the ATP-dependent AMP-binding enzyme family.</text>
</comment>
<evidence type="ECO:0000256" key="2">
    <source>
        <dbReference type="ARBA" id="ARBA00022598"/>
    </source>
</evidence>
<feature type="domain" description="AMP-dependent synthetase/ligase" evidence="3">
    <location>
        <begin position="46"/>
        <end position="215"/>
    </location>
</feature>
<accession>A0ABT3CTK1</accession>
<dbReference type="Gene3D" id="3.40.50.12780">
    <property type="entry name" value="N-terminal domain of ligase-like"/>
    <property type="match status" value="1"/>
</dbReference>
<dbReference type="PANTHER" id="PTHR43201:SF5">
    <property type="entry name" value="MEDIUM-CHAIN ACYL-COA LIGASE ACSF2, MITOCHONDRIAL"/>
    <property type="match status" value="1"/>
</dbReference>
<reference evidence="4 5" key="1">
    <citation type="submission" date="2022-10" db="EMBL/GenBank/DDBJ databases">
        <title>Comparative genomics and taxonomic characterization of three novel marine species of genus Reichenbachiella exhibiting antioxidant and polysaccharide degradation activities.</title>
        <authorList>
            <person name="Muhammad N."/>
            <person name="Lee Y.-J."/>
            <person name="Ko J."/>
            <person name="Kim S.-G."/>
        </authorList>
    </citation>
    <scope>NUCLEOTIDE SEQUENCE [LARGE SCALE GENOMIC DNA]</scope>
    <source>
        <strain evidence="4 5">ABR2-5</strain>
    </source>
</reference>
<dbReference type="InterPro" id="IPR000873">
    <property type="entry name" value="AMP-dep_synth/lig_dom"/>
</dbReference>
<sequence>MKVFFQGQTYSINDVSNLLLVAPNYDFLTNFIKNWTERQELFSFQSSGSTGNPKTIEIHRDQITASVKGTQKALDLREGDQVLLCLNPNYIASIMMAARALILDLDLHIIPASSTPLNQLKGSVDFASFVPFQIYEMIHNKQLDRLAQIRNVLIGGAPLNQEAQNALAKLPNNIYLTYGMTETVSHIALMKISGSQVSETYQCLPGIEIGLHDNDCLKIKGEVTMQQWLYTTDVVEMKSETEFKWLGRADHVINSGGVKIHPEQLEKSIATLLTNQDYFITGLPDDQLGQSCTLIHTGSISEQKLREIQSMIENQFSKHHIPRQAIQVAEFIKTESGKLNRKKTLELFSR</sequence>
<dbReference type="InterPro" id="IPR045851">
    <property type="entry name" value="AMP-bd_C_sf"/>
</dbReference>
<dbReference type="EMBL" id="JAOYOD010000001">
    <property type="protein sequence ID" value="MCV9386563.1"/>
    <property type="molecule type" value="Genomic_DNA"/>
</dbReference>
<evidence type="ECO:0000256" key="1">
    <source>
        <dbReference type="ARBA" id="ARBA00006432"/>
    </source>
</evidence>
<protein>
    <submittedName>
        <fullName evidence="4">AMP-binding protein</fullName>
    </submittedName>
</protein>
<evidence type="ECO:0000313" key="4">
    <source>
        <dbReference type="EMBL" id="MCV9386563.1"/>
    </source>
</evidence>
<dbReference type="Proteomes" id="UP001300692">
    <property type="component" value="Unassembled WGS sequence"/>
</dbReference>
<keyword evidence="5" id="KW-1185">Reference proteome</keyword>
<organism evidence="4 5">
    <name type="scientific">Reichenbachiella ulvae</name>
    <dbReference type="NCBI Taxonomy" id="2980104"/>
    <lineage>
        <taxon>Bacteria</taxon>
        <taxon>Pseudomonadati</taxon>
        <taxon>Bacteroidota</taxon>
        <taxon>Cytophagia</taxon>
        <taxon>Cytophagales</taxon>
        <taxon>Reichenbachiellaceae</taxon>
        <taxon>Reichenbachiella</taxon>
    </lineage>
</organism>
<comment type="caution">
    <text evidence="4">The sequence shown here is derived from an EMBL/GenBank/DDBJ whole genome shotgun (WGS) entry which is preliminary data.</text>
</comment>
<dbReference type="Pfam" id="PF00501">
    <property type="entry name" value="AMP-binding"/>
    <property type="match status" value="1"/>
</dbReference>
<gene>
    <name evidence="4" type="ORF">N7U62_07815</name>
</gene>
<name>A0ABT3CTK1_9BACT</name>